<dbReference type="AlphaFoldDB" id="A0A813H906"/>
<sequence length="870" mass="93946">MPALAALPRNKLLAARAAMLRSGLDDAPESRQVPRTVSMVQSADRRAASPMAELATSHGLRTAPAGFAFNSVAGQMPQEQVLLQTSTPRQAIGAQSASEGLASLASRISKELRINAVIRTPPCNRVRSGRSGGAALPVDGETPEKCRKLQPVPLGPMFRDGAEKRARTEEPAEAAANGALRAEAVEFVPTAARGEVFSPPLPAPDLMPPLFMAAVARMLCSYGADAFPLTMPPVLPSGIQGIPSLPAFAHFADAAPALRPVTATAAALAAEDPLLQRTLSLLRCMLDCFFETHMVQYHRHIFAIVEQQLGSRAQARRGPLFKEELGRARFSLKDLHGLDSRIAGLIDKLPAELLERHCLGPLLRPRNLAWVEAGVPGWCLTKPQELRCMIQADGSDRSGVTIDVMSYSINWSTQDLSASGQQRRQRLELLLRSRDTGILCLQGLDAKGDGKLFTDTLVGEGYSKVCASDGKGEAGRSSQKLLIAEEGPAKRKRMHCVGCASFVYRLCTAGMQTQQTCEKESIISAYRLDHSLVVLAGSRHSLPFTELTKLTKVLHGVRMRLPKGSVVYLAGLDTGMVDELSGEPCEVLGFDVPQSRWLVRMLHPRFQGRAALVPEENLEFGYCILPENANPDLRHSAVTLADEDGSCGRGLRSAAAIEAGEVIFEELPFLMAADDTAEMCRADLMMRGAQAAGDEAQGRALAAFAALSPGFDLPLKAIQNAEAQAAEIFRSAGAGSMQDPALARQEERALTEVLLRWDANRFKSTDGFFALYSLVSRMNHSCRPSVSAVRELEAFEEGAVKTGEGRFVARALRDLAVGDTLCLNYGPPELPDWALERRRQHLLENNGFVCQCPRCTAEDAEALDGGSLMG</sequence>
<comment type="caution">
    <text evidence="2">The sequence shown here is derived from an EMBL/GenBank/DDBJ whole genome shotgun (WGS) entry which is preliminary data.</text>
</comment>
<dbReference type="CDD" id="cd20071">
    <property type="entry name" value="SET_SMYD"/>
    <property type="match status" value="1"/>
</dbReference>
<keyword evidence="3" id="KW-1185">Reference proteome</keyword>
<dbReference type="Proteomes" id="UP000654075">
    <property type="component" value="Unassembled WGS sequence"/>
</dbReference>
<dbReference type="EMBL" id="CAJNNV010030917">
    <property type="protein sequence ID" value="CAE8634134.1"/>
    <property type="molecule type" value="Genomic_DNA"/>
</dbReference>
<dbReference type="InterPro" id="IPR050869">
    <property type="entry name" value="H3K4_H4K5_MeTrfase"/>
</dbReference>
<dbReference type="OrthoDB" id="1028014at2759"/>
<dbReference type="Pfam" id="PF00856">
    <property type="entry name" value="SET"/>
    <property type="match status" value="1"/>
</dbReference>
<dbReference type="SUPFAM" id="SSF82199">
    <property type="entry name" value="SET domain"/>
    <property type="match status" value="1"/>
</dbReference>
<proteinExistence type="predicted"/>
<evidence type="ECO:0000259" key="1">
    <source>
        <dbReference type="PROSITE" id="PS50280"/>
    </source>
</evidence>
<name>A0A813H906_POLGL</name>
<dbReference type="PROSITE" id="PS50280">
    <property type="entry name" value="SET"/>
    <property type="match status" value="1"/>
</dbReference>
<protein>
    <recommendedName>
        <fullName evidence="1">SET domain-containing protein</fullName>
    </recommendedName>
</protein>
<evidence type="ECO:0000313" key="3">
    <source>
        <dbReference type="Proteomes" id="UP000654075"/>
    </source>
</evidence>
<reference evidence="2" key="1">
    <citation type="submission" date="2021-02" db="EMBL/GenBank/DDBJ databases">
        <authorList>
            <person name="Dougan E. K."/>
            <person name="Rhodes N."/>
            <person name="Thang M."/>
            <person name="Chan C."/>
        </authorList>
    </citation>
    <scope>NUCLEOTIDE SEQUENCE</scope>
</reference>
<gene>
    <name evidence="2" type="ORF">PGLA1383_LOCUS49806</name>
</gene>
<dbReference type="PANTHER" id="PTHR12197">
    <property type="entry name" value="HISTONE-LYSINE N-METHYLTRANSFERASE SMYD"/>
    <property type="match status" value="1"/>
</dbReference>
<organism evidence="2 3">
    <name type="scientific">Polarella glacialis</name>
    <name type="common">Dinoflagellate</name>
    <dbReference type="NCBI Taxonomy" id="89957"/>
    <lineage>
        <taxon>Eukaryota</taxon>
        <taxon>Sar</taxon>
        <taxon>Alveolata</taxon>
        <taxon>Dinophyceae</taxon>
        <taxon>Suessiales</taxon>
        <taxon>Suessiaceae</taxon>
        <taxon>Polarella</taxon>
    </lineage>
</organism>
<dbReference type="Gene3D" id="2.170.270.10">
    <property type="entry name" value="SET domain"/>
    <property type="match status" value="1"/>
</dbReference>
<dbReference type="GO" id="GO:0005634">
    <property type="term" value="C:nucleus"/>
    <property type="evidence" value="ECO:0007669"/>
    <property type="project" value="TreeGrafter"/>
</dbReference>
<dbReference type="PANTHER" id="PTHR12197:SF251">
    <property type="entry name" value="EG:BACR7C10.4 PROTEIN"/>
    <property type="match status" value="1"/>
</dbReference>
<feature type="domain" description="SET" evidence="1">
    <location>
        <begin position="636"/>
        <end position="826"/>
    </location>
</feature>
<dbReference type="InterPro" id="IPR046341">
    <property type="entry name" value="SET_dom_sf"/>
</dbReference>
<accession>A0A813H906</accession>
<evidence type="ECO:0000313" key="2">
    <source>
        <dbReference type="EMBL" id="CAE8634134.1"/>
    </source>
</evidence>
<dbReference type="InterPro" id="IPR001214">
    <property type="entry name" value="SET_dom"/>
</dbReference>